<dbReference type="EC" id="1.20.4.4" evidence="9 10"/>
<dbReference type="NCBIfam" id="TIGR02691">
    <property type="entry name" value="arsC_pI258_fam"/>
    <property type="match status" value="1"/>
</dbReference>
<dbReference type="NCBIfam" id="NF010053">
    <property type="entry name" value="PRK13530.1"/>
    <property type="match status" value="1"/>
</dbReference>
<evidence type="ECO:0000256" key="3">
    <source>
        <dbReference type="ARBA" id="ARBA00023002"/>
    </source>
</evidence>
<evidence type="ECO:0000313" key="12">
    <source>
        <dbReference type="EMBL" id="NJI02234.1"/>
    </source>
</evidence>
<feature type="active site" description="Nucleophile" evidence="10">
    <location>
        <position position="89"/>
    </location>
</feature>
<dbReference type="AlphaFoldDB" id="A0A2T4ME14"/>
<comment type="function">
    <text evidence="10">Catalyzes the reduction of arsenate [As(V)] to arsenite [As(III)].</text>
</comment>
<evidence type="ECO:0000256" key="4">
    <source>
        <dbReference type="ARBA" id="ARBA00023157"/>
    </source>
</evidence>
<dbReference type="InterPro" id="IPR036196">
    <property type="entry name" value="Ptyr_pPase_sf"/>
</dbReference>
<dbReference type="PANTHER" id="PTHR43428:SF1">
    <property type="entry name" value="ARSENATE REDUCTASE"/>
    <property type="match status" value="1"/>
</dbReference>
<dbReference type="PANTHER" id="PTHR43428">
    <property type="entry name" value="ARSENATE REDUCTASE"/>
    <property type="match status" value="1"/>
</dbReference>
<dbReference type="GO" id="GO:0030612">
    <property type="term" value="F:arsenate reductase (thioredoxin) activity"/>
    <property type="evidence" value="ECO:0007669"/>
    <property type="project" value="UniProtKB-UniRule"/>
</dbReference>
<feature type="disulfide bond" description="Redox-active; alternate" evidence="10">
    <location>
        <begin position="10"/>
        <end position="82"/>
    </location>
</feature>
<reference evidence="12" key="1">
    <citation type="submission" date="2019-11" db="EMBL/GenBank/DDBJ databases">
        <title>Whole genome comparisons of Staphylococcus agnetis isolates from cattle and chickens.</title>
        <authorList>
            <person name="Rhoads D."/>
            <person name="Shwani A."/>
            <person name="Adkins P."/>
            <person name="Calcutt M."/>
            <person name="Middleton J."/>
        </authorList>
    </citation>
    <scope>NUCLEOTIDE SEQUENCE</scope>
    <source>
        <strain evidence="12">1387</strain>
    </source>
</reference>
<comment type="caution">
    <text evidence="12">The sequence shown here is derived from an EMBL/GenBank/DDBJ whole genome shotgun (WGS) entry which is preliminary data.</text>
</comment>
<evidence type="ECO:0000256" key="5">
    <source>
        <dbReference type="ARBA" id="ARBA00023284"/>
    </source>
</evidence>
<dbReference type="HAMAP" id="MF_01624">
    <property type="entry name" value="Arsenate_reduct"/>
    <property type="match status" value="1"/>
</dbReference>
<keyword evidence="1 10" id="KW-0963">Cytoplasm</keyword>
<dbReference type="Proteomes" id="UP000646308">
    <property type="component" value="Unassembled WGS sequence"/>
</dbReference>
<protein>
    <recommendedName>
        <fullName evidence="6 10">Arsenate reductase</fullName>
        <ecNumber evidence="9 10">1.20.4.4</ecNumber>
    </recommendedName>
</protein>
<evidence type="ECO:0000256" key="9">
    <source>
        <dbReference type="ARBA" id="ARBA00066655"/>
    </source>
</evidence>
<feature type="disulfide bond" description="Redox-active; alternate" evidence="10">
    <location>
        <begin position="82"/>
        <end position="89"/>
    </location>
</feature>
<dbReference type="CDD" id="cd16345">
    <property type="entry name" value="LMWP_ArsC"/>
    <property type="match status" value="1"/>
</dbReference>
<evidence type="ECO:0000256" key="10">
    <source>
        <dbReference type="HAMAP-Rule" id="MF_01624"/>
    </source>
</evidence>
<feature type="active site" description="Nucleophile" evidence="10">
    <location>
        <position position="10"/>
    </location>
</feature>
<dbReference type="Pfam" id="PF01451">
    <property type="entry name" value="LMWPc"/>
    <property type="match status" value="1"/>
</dbReference>
<evidence type="ECO:0000256" key="1">
    <source>
        <dbReference type="ARBA" id="ARBA00022490"/>
    </source>
</evidence>
<dbReference type="FunFam" id="3.40.50.2300:FF:000237">
    <property type="entry name" value="Arsenate reductase"/>
    <property type="match status" value="1"/>
</dbReference>
<evidence type="ECO:0000259" key="11">
    <source>
        <dbReference type="SMART" id="SM00226"/>
    </source>
</evidence>
<dbReference type="SUPFAM" id="SSF52788">
    <property type="entry name" value="Phosphotyrosine protein phosphatases I"/>
    <property type="match status" value="1"/>
</dbReference>
<keyword evidence="4 10" id="KW-1015">Disulfide bond</keyword>
<dbReference type="InterPro" id="IPR023485">
    <property type="entry name" value="Ptyr_pPase"/>
</dbReference>
<proteinExistence type="inferred from homology"/>
<comment type="catalytic activity">
    <reaction evidence="7 10">
        <text>arsenate + [thioredoxin]-dithiol + H(+) = arsenite + [thioredoxin]-disulfide + H2O</text>
        <dbReference type="Rhea" id="RHEA:43848"/>
        <dbReference type="Rhea" id="RHEA-COMP:10698"/>
        <dbReference type="Rhea" id="RHEA-COMP:10700"/>
        <dbReference type="ChEBI" id="CHEBI:15377"/>
        <dbReference type="ChEBI" id="CHEBI:15378"/>
        <dbReference type="ChEBI" id="CHEBI:29242"/>
        <dbReference type="ChEBI" id="CHEBI:29950"/>
        <dbReference type="ChEBI" id="CHEBI:48597"/>
        <dbReference type="ChEBI" id="CHEBI:50058"/>
        <dbReference type="EC" id="1.20.4.4"/>
    </reaction>
</comment>
<feature type="active site" description="Nucleophile" evidence="10">
    <location>
        <position position="82"/>
    </location>
</feature>
<dbReference type="RefSeq" id="WP_107368486.1">
    <property type="nucleotide sequence ID" value="NZ_CP045927.1"/>
</dbReference>
<name>A0A2T4ME14_9STAP</name>
<evidence type="ECO:0000256" key="2">
    <source>
        <dbReference type="ARBA" id="ARBA00022849"/>
    </source>
</evidence>
<dbReference type="GeneID" id="57692895"/>
<dbReference type="Gene3D" id="3.40.50.2300">
    <property type="match status" value="1"/>
</dbReference>
<evidence type="ECO:0000256" key="8">
    <source>
        <dbReference type="ARBA" id="ARBA00061528"/>
    </source>
</evidence>
<dbReference type="GO" id="GO:0005737">
    <property type="term" value="C:cytoplasm"/>
    <property type="evidence" value="ECO:0007669"/>
    <property type="project" value="UniProtKB-SubCell"/>
</dbReference>
<dbReference type="GO" id="GO:0046685">
    <property type="term" value="P:response to arsenic-containing substance"/>
    <property type="evidence" value="ECO:0007669"/>
    <property type="project" value="UniProtKB-UniRule"/>
</dbReference>
<dbReference type="SMART" id="SM00226">
    <property type="entry name" value="LMWPc"/>
    <property type="match status" value="1"/>
</dbReference>
<gene>
    <name evidence="10 12" type="primary">arsC</name>
    <name evidence="12" type="ORF">GLV84_05090</name>
</gene>
<keyword evidence="2 10" id="KW-0059">Arsenical resistance</keyword>
<evidence type="ECO:0000256" key="7">
    <source>
        <dbReference type="ARBA" id="ARBA00052766"/>
    </source>
</evidence>
<evidence type="ECO:0000256" key="6">
    <source>
        <dbReference type="ARBA" id="ARBA00039879"/>
    </source>
</evidence>
<feature type="domain" description="Phosphotyrosine protein phosphatase I" evidence="11">
    <location>
        <begin position="4"/>
        <end position="131"/>
    </location>
</feature>
<sequence length="132" mass="14865">MEKRTIYFICTGNSCRSQMAEGWGKAILGKDWNVYSGGIETHGVNPNAIEAMQEVGIDISNQTSDLINPDIVNKADLVVTLCSHADAHCPIMPPHVHKQHWGFEDPAGQPWSEFQRVRDEIKSAIEHFKHRQ</sequence>
<keyword evidence="3 10" id="KW-0560">Oxidoreductase</keyword>
<evidence type="ECO:0000313" key="13">
    <source>
        <dbReference type="Proteomes" id="UP000646308"/>
    </source>
</evidence>
<dbReference type="EMBL" id="WMFL01000066">
    <property type="protein sequence ID" value="NJI02234.1"/>
    <property type="molecule type" value="Genomic_DNA"/>
</dbReference>
<organism evidence="12 13">
    <name type="scientific">Staphylococcus agnetis</name>
    <dbReference type="NCBI Taxonomy" id="985762"/>
    <lineage>
        <taxon>Bacteria</taxon>
        <taxon>Bacillati</taxon>
        <taxon>Bacillota</taxon>
        <taxon>Bacilli</taxon>
        <taxon>Bacillales</taxon>
        <taxon>Staphylococcaceae</taxon>
        <taxon>Staphylococcus</taxon>
    </lineage>
</organism>
<comment type="similarity">
    <text evidence="8 10">Belongs to the low molecular weight phosphotyrosine protein phosphatase family. Thioredoxin-coupled ArsC subfamily.</text>
</comment>
<dbReference type="InterPro" id="IPR014064">
    <property type="entry name" value="Arsenate_reductase_ArsC"/>
</dbReference>
<keyword evidence="5 10" id="KW-0676">Redox-active center</keyword>
<dbReference type="GO" id="GO:0004725">
    <property type="term" value="F:protein tyrosine phosphatase activity"/>
    <property type="evidence" value="ECO:0007669"/>
    <property type="project" value="UniProtKB-UniRule"/>
</dbReference>
<comment type="subcellular location">
    <subcellularLocation>
        <location evidence="10">Cytoplasm</location>
    </subcellularLocation>
</comment>
<accession>A0A2T4ME14</accession>